<sequence>MSNPGKLELDVWGYQCKKQGLRVAKPKNRMLWKENLVYLIPLFFLYFPHPVPLNPHQFPLPTTPPLLLPHSSGPPLRKLRTPWLLSWPGFPLQLTLVCLILLQYPFEPPKPIPHLHPHFFFTAYKSLILSPLTKAKDNPLSLQKFLKILSSVYFGPPQLPGKEAVLLFHFSFFFSPFFISFLSCFCLLIFCSNTHFSILYFFPYFNHPKIFCLKIDVFKKIESFKEKYGVKGKEAIAKIEVVETVNKQLTYYSSHFKASGEVNFLQLFKSMGEGEKQQSAVPENLTNTRPIEDSPKVPREISSQISTENILSIDRRGNSLTPTCHFGRRLLRRRYPTCKITRCGSYLRDTPEYPKACIYVIIGYPLGLTPNSYSLCSNLIYTMREEIFAAVQLEYNPNFIQLYCFCEKLFQFILFKQFDTCYDTIMALFDVRMWHSLALRWILSDLTQHT</sequence>
<evidence type="ECO:0000313" key="2">
    <source>
        <dbReference type="EMBL" id="KNZ44536.1"/>
    </source>
</evidence>
<comment type="caution">
    <text evidence="2">The sequence shown here is derived from an EMBL/GenBank/DDBJ whole genome shotgun (WGS) entry which is preliminary data.</text>
</comment>
<evidence type="ECO:0000313" key="3">
    <source>
        <dbReference type="Proteomes" id="UP000037035"/>
    </source>
</evidence>
<evidence type="ECO:0000256" key="1">
    <source>
        <dbReference type="SAM" id="Phobius"/>
    </source>
</evidence>
<dbReference type="Proteomes" id="UP000037035">
    <property type="component" value="Unassembled WGS sequence"/>
</dbReference>
<protein>
    <submittedName>
        <fullName evidence="2">Uncharacterized protein</fullName>
    </submittedName>
</protein>
<keyword evidence="1" id="KW-0812">Transmembrane</keyword>
<keyword evidence="3" id="KW-1185">Reference proteome</keyword>
<dbReference type="AlphaFoldDB" id="A0A0L6U7P9"/>
<proteinExistence type="predicted"/>
<feature type="transmembrane region" description="Helical" evidence="1">
    <location>
        <begin position="166"/>
        <end position="190"/>
    </location>
</feature>
<keyword evidence="1" id="KW-0472">Membrane</keyword>
<organism evidence="2 3">
    <name type="scientific">Puccinia sorghi</name>
    <dbReference type="NCBI Taxonomy" id="27349"/>
    <lineage>
        <taxon>Eukaryota</taxon>
        <taxon>Fungi</taxon>
        <taxon>Dikarya</taxon>
        <taxon>Basidiomycota</taxon>
        <taxon>Pucciniomycotina</taxon>
        <taxon>Pucciniomycetes</taxon>
        <taxon>Pucciniales</taxon>
        <taxon>Pucciniaceae</taxon>
        <taxon>Puccinia</taxon>
    </lineage>
</organism>
<dbReference type="VEuPathDB" id="FungiDB:VP01_905g1"/>
<reference evidence="2 3" key="1">
    <citation type="submission" date="2015-08" db="EMBL/GenBank/DDBJ databases">
        <title>Next Generation Sequencing and Analysis of the Genome of Puccinia sorghi L Schw, the Causal Agent of Maize Common Rust.</title>
        <authorList>
            <person name="Rochi L."/>
            <person name="Burguener G."/>
            <person name="Darino M."/>
            <person name="Turjanski A."/>
            <person name="Kreff E."/>
            <person name="Dieguez M.J."/>
            <person name="Sacco F."/>
        </authorList>
    </citation>
    <scope>NUCLEOTIDE SEQUENCE [LARGE SCALE GENOMIC DNA]</scope>
    <source>
        <strain evidence="2 3">RO10H11247</strain>
    </source>
</reference>
<gene>
    <name evidence="2" type="ORF">VP01_905g1</name>
</gene>
<name>A0A0L6U7P9_9BASI</name>
<dbReference type="EMBL" id="LAVV01014671">
    <property type="protein sequence ID" value="KNZ44536.1"/>
    <property type="molecule type" value="Genomic_DNA"/>
</dbReference>
<keyword evidence="1" id="KW-1133">Transmembrane helix</keyword>
<accession>A0A0L6U7P9</accession>